<evidence type="ECO:0000313" key="2">
    <source>
        <dbReference type="EMBL" id="VEU34472.1"/>
    </source>
</evidence>
<dbReference type="EMBL" id="CAACVS010000029">
    <property type="protein sequence ID" value="VEU34472.1"/>
    <property type="molecule type" value="Genomic_DNA"/>
</dbReference>
<keyword evidence="1" id="KW-1133">Transmembrane helix</keyword>
<accession>A0A448YXD5</accession>
<proteinExistence type="predicted"/>
<evidence type="ECO:0000256" key="1">
    <source>
        <dbReference type="SAM" id="Phobius"/>
    </source>
</evidence>
<feature type="transmembrane region" description="Helical" evidence="1">
    <location>
        <begin position="159"/>
        <end position="177"/>
    </location>
</feature>
<keyword evidence="1" id="KW-0812">Transmembrane</keyword>
<evidence type="ECO:0000313" key="3">
    <source>
        <dbReference type="Proteomes" id="UP000291116"/>
    </source>
</evidence>
<keyword evidence="3" id="KW-1185">Reference proteome</keyword>
<sequence>MRFHRHQEEFLPLLVFEVFQQVSDRPVFAVAGEPLGRAVDHLYWGCDSNHPGNVPDRKGIVSAFLYALRRSLSLVGVILGFGTGFRFGAASRYFHADGFWCVSDEDWIVDAERTCGPIPLLISIGFVGIDIVAMAPDQIRDHHSVASFSRQDDLEERSIVFVFLIFVVGCVAVLPRGPVWKC</sequence>
<reference evidence="2 3" key="1">
    <citation type="submission" date="2019-01" db="EMBL/GenBank/DDBJ databases">
        <authorList>
            <person name="Ferrante I. M."/>
        </authorList>
    </citation>
    <scope>NUCLEOTIDE SEQUENCE [LARGE SCALE GENOMIC DNA]</scope>
    <source>
        <strain evidence="2 3">B856</strain>
    </source>
</reference>
<dbReference type="Proteomes" id="UP000291116">
    <property type="component" value="Unassembled WGS sequence"/>
</dbReference>
<protein>
    <submittedName>
        <fullName evidence="2">Uncharacterized protein</fullName>
    </submittedName>
</protein>
<organism evidence="2 3">
    <name type="scientific">Pseudo-nitzschia multistriata</name>
    <dbReference type="NCBI Taxonomy" id="183589"/>
    <lineage>
        <taxon>Eukaryota</taxon>
        <taxon>Sar</taxon>
        <taxon>Stramenopiles</taxon>
        <taxon>Ochrophyta</taxon>
        <taxon>Bacillariophyta</taxon>
        <taxon>Bacillariophyceae</taxon>
        <taxon>Bacillariophycidae</taxon>
        <taxon>Bacillariales</taxon>
        <taxon>Bacillariaceae</taxon>
        <taxon>Pseudo-nitzschia</taxon>
    </lineage>
</organism>
<name>A0A448YXD5_9STRA</name>
<gene>
    <name evidence="2" type="ORF">PSNMU_V1.4_AUG-EV-PASAV3_0011810</name>
</gene>
<keyword evidence="1" id="KW-0472">Membrane</keyword>
<dbReference type="AlphaFoldDB" id="A0A448YXD5"/>